<evidence type="ECO:0000313" key="2">
    <source>
        <dbReference type="Proteomes" id="UP001396334"/>
    </source>
</evidence>
<proteinExistence type="predicted"/>
<name>A0ABR2SAI7_9ROSI</name>
<comment type="caution">
    <text evidence="1">The sequence shown here is derived from an EMBL/GenBank/DDBJ whole genome shotgun (WGS) entry which is preliminary data.</text>
</comment>
<dbReference type="EMBL" id="JBBPBN010000016">
    <property type="protein sequence ID" value="KAK9021984.1"/>
    <property type="molecule type" value="Genomic_DNA"/>
</dbReference>
<reference evidence="1 2" key="1">
    <citation type="journal article" date="2024" name="G3 (Bethesda)">
        <title>Genome assembly of Hibiscus sabdariffa L. provides insights into metabolisms of medicinal natural products.</title>
        <authorList>
            <person name="Kim T."/>
        </authorList>
    </citation>
    <scope>NUCLEOTIDE SEQUENCE [LARGE SCALE GENOMIC DNA]</scope>
    <source>
        <strain evidence="1">TK-2024</strain>
        <tissue evidence="1">Old leaves</tissue>
    </source>
</reference>
<gene>
    <name evidence="1" type="ORF">V6N11_011943</name>
</gene>
<accession>A0ABR2SAI7</accession>
<keyword evidence="2" id="KW-1185">Reference proteome</keyword>
<organism evidence="1 2">
    <name type="scientific">Hibiscus sabdariffa</name>
    <name type="common">roselle</name>
    <dbReference type="NCBI Taxonomy" id="183260"/>
    <lineage>
        <taxon>Eukaryota</taxon>
        <taxon>Viridiplantae</taxon>
        <taxon>Streptophyta</taxon>
        <taxon>Embryophyta</taxon>
        <taxon>Tracheophyta</taxon>
        <taxon>Spermatophyta</taxon>
        <taxon>Magnoliopsida</taxon>
        <taxon>eudicotyledons</taxon>
        <taxon>Gunneridae</taxon>
        <taxon>Pentapetalae</taxon>
        <taxon>rosids</taxon>
        <taxon>malvids</taxon>
        <taxon>Malvales</taxon>
        <taxon>Malvaceae</taxon>
        <taxon>Malvoideae</taxon>
        <taxon>Hibiscus</taxon>
    </lineage>
</organism>
<dbReference type="Proteomes" id="UP001396334">
    <property type="component" value="Unassembled WGS sequence"/>
</dbReference>
<sequence>MNVNHLLLQWITVVSDMDNLGSVGLSNLCHRRNSTNDVGWDVGNYMAAPFDFVVADEISFETAENGYYEKNRVLTNSTSSKWSKETMDNGRRHRLFSPIVVDKIARSQEKSSKPEQAWDFCPSTDRLMPLFEFSFDEKLLQESSSIVSLLDQIPTAPMTEEDMHMGLVKELDLEEMISSHPNI</sequence>
<evidence type="ECO:0000313" key="1">
    <source>
        <dbReference type="EMBL" id="KAK9021984.1"/>
    </source>
</evidence>
<protein>
    <submittedName>
        <fullName evidence="1">Uncharacterized protein</fullName>
    </submittedName>
</protein>